<organism evidence="1 2">
    <name type="scientific">Scophthalmus maximus</name>
    <name type="common">Turbot</name>
    <name type="synonym">Psetta maxima</name>
    <dbReference type="NCBI Taxonomy" id="52904"/>
    <lineage>
        <taxon>Eukaryota</taxon>
        <taxon>Metazoa</taxon>
        <taxon>Chordata</taxon>
        <taxon>Craniata</taxon>
        <taxon>Vertebrata</taxon>
        <taxon>Euteleostomi</taxon>
        <taxon>Actinopterygii</taxon>
        <taxon>Neopterygii</taxon>
        <taxon>Teleostei</taxon>
        <taxon>Neoteleostei</taxon>
        <taxon>Acanthomorphata</taxon>
        <taxon>Carangaria</taxon>
        <taxon>Pleuronectiformes</taxon>
        <taxon>Pleuronectoidei</taxon>
        <taxon>Scophthalmidae</taxon>
        <taxon>Scophthalmus</taxon>
    </lineage>
</organism>
<reference evidence="1 2" key="1">
    <citation type="submission" date="2019-06" db="EMBL/GenBank/DDBJ databases">
        <title>Draft genomes of female and male turbot (Scophthalmus maximus).</title>
        <authorList>
            <person name="Xu H."/>
            <person name="Xu X.-W."/>
            <person name="Shao C."/>
            <person name="Chen S."/>
        </authorList>
    </citation>
    <scope>NUCLEOTIDE SEQUENCE [LARGE SCALE GENOMIC DNA]</scope>
    <source>
        <strain evidence="1">Ysfricsl-2016a</strain>
        <tissue evidence="1">Blood</tissue>
    </source>
</reference>
<evidence type="ECO:0000313" key="2">
    <source>
        <dbReference type="Proteomes" id="UP000438429"/>
    </source>
</evidence>
<dbReference type="Proteomes" id="UP000438429">
    <property type="component" value="Unassembled WGS sequence"/>
</dbReference>
<evidence type="ECO:0000313" key="1">
    <source>
        <dbReference type="EMBL" id="KAF0044138.1"/>
    </source>
</evidence>
<protein>
    <submittedName>
        <fullName evidence="1">Uncharacterized protein</fullName>
    </submittedName>
</protein>
<dbReference type="EMBL" id="VEVO01000003">
    <property type="protein sequence ID" value="KAF0044138.1"/>
    <property type="molecule type" value="Genomic_DNA"/>
</dbReference>
<sequence length="80" mass="8839">MDQRPATAIPIKRCEVRHQHKKTKRGGAQSKPSAIISKITSPLYYSFTTSPVPKAVVAFKAMKKLLKGASVNIVFSNRDI</sequence>
<proteinExistence type="predicted"/>
<gene>
    <name evidence="1" type="ORF">F2P81_003296</name>
</gene>
<accession>A0A6A4TI29</accession>
<dbReference type="AlphaFoldDB" id="A0A6A4TI29"/>
<comment type="caution">
    <text evidence="1">The sequence shown here is derived from an EMBL/GenBank/DDBJ whole genome shotgun (WGS) entry which is preliminary data.</text>
</comment>
<name>A0A6A4TI29_SCOMX</name>